<dbReference type="PANTHER" id="PTHR30572">
    <property type="entry name" value="MEMBRANE COMPONENT OF TRANSPORTER-RELATED"/>
    <property type="match status" value="1"/>
</dbReference>
<feature type="transmembrane region" description="Helical" evidence="8">
    <location>
        <begin position="55"/>
        <end position="75"/>
    </location>
</feature>
<feature type="domain" description="ABC3 transporter permease C-terminal" evidence="9">
    <location>
        <begin position="771"/>
        <end position="897"/>
    </location>
</feature>
<evidence type="ECO:0000313" key="11">
    <source>
        <dbReference type="Proteomes" id="UP001500320"/>
    </source>
</evidence>
<gene>
    <name evidence="10" type="ORF">GCM10010466_13180</name>
</gene>
<feature type="domain" description="ABC3 transporter permease C-terminal" evidence="9">
    <location>
        <begin position="314"/>
        <end position="432"/>
    </location>
</feature>
<evidence type="ECO:0000256" key="3">
    <source>
        <dbReference type="ARBA" id="ARBA00022692"/>
    </source>
</evidence>
<feature type="transmembrane region" description="Helical" evidence="8">
    <location>
        <begin position="877"/>
        <end position="897"/>
    </location>
</feature>
<keyword evidence="2" id="KW-1003">Cell membrane</keyword>
<dbReference type="InterPro" id="IPR003838">
    <property type="entry name" value="ABC3_permease_C"/>
</dbReference>
<keyword evidence="11" id="KW-1185">Reference proteome</keyword>
<keyword evidence="4 8" id="KW-1133">Transmembrane helix</keyword>
<feature type="transmembrane region" description="Helical" evidence="8">
    <location>
        <begin position="522"/>
        <end position="544"/>
    </location>
</feature>
<evidence type="ECO:0000259" key="9">
    <source>
        <dbReference type="Pfam" id="PF02687"/>
    </source>
</evidence>
<feature type="transmembrane region" description="Helical" evidence="8">
    <location>
        <begin position="769"/>
        <end position="793"/>
    </location>
</feature>
<name>A0ABP6MRQ0_9ACTN</name>
<evidence type="ECO:0000256" key="6">
    <source>
        <dbReference type="ARBA" id="ARBA00038076"/>
    </source>
</evidence>
<dbReference type="Pfam" id="PF02687">
    <property type="entry name" value="FtsX"/>
    <property type="match status" value="2"/>
</dbReference>
<evidence type="ECO:0000256" key="2">
    <source>
        <dbReference type="ARBA" id="ARBA00022475"/>
    </source>
</evidence>
<comment type="caution">
    <text evidence="10">The sequence shown here is derived from an EMBL/GenBank/DDBJ whole genome shotgun (WGS) entry which is preliminary data.</text>
</comment>
<keyword evidence="5 8" id="KW-0472">Membrane</keyword>
<dbReference type="RefSeq" id="WP_344856917.1">
    <property type="nucleotide sequence ID" value="NZ_BAAAUT010000008.1"/>
</dbReference>
<reference evidence="11" key="1">
    <citation type="journal article" date="2019" name="Int. J. Syst. Evol. Microbiol.">
        <title>The Global Catalogue of Microorganisms (GCM) 10K type strain sequencing project: providing services to taxonomists for standard genome sequencing and annotation.</title>
        <authorList>
            <consortium name="The Broad Institute Genomics Platform"/>
            <consortium name="The Broad Institute Genome Sequencing Center for Infectious Disease"/>
            <person name="Wu L."/>
            <person name="Ma J."/>
        </authorList>
    </citation>
    <scope>NUCLEOTIDE SEQUENCE [LARGE SCALE GENOMIC DNA]</scope>
    <source>
        <strain evidence="11">JCM 9373</strain>
    </source>
</reference>
<evidence type="ECO:0000256" key="4">
    <source>
        <dbReference type="ARBA" id="ARBA00022989"/>
    </source>
</evidence>
<evidence type="ECO:0000256" key="5">
    <source>
        <dbReference type="ARBA" id="ARBA00023136"/>
    </source>
</evidence>
<feature type="transmembrane region" description="Helical" evidence="8">
    <location>
        <begin position="474"/>
        <end position="501"/>
    </location>
</feature>
<dbReference type="PANTHER" id="PTHR30572:SF4">
    <property type="entry name" value="ABC TRANSPORTER PERMEASE YTRF"/>
    <property type="match status" value="1"/>
</dbReference>
<sequence>MSAGRTVRADPAAGRADGAGERRPAGRGGARSPLAALLAALRISRRDALRARGRSALIMVMVGLPVLAVTVMLTWRATEDLTPLERLPMRLGSADARLEDTREAGPVRQGETGLSWVPRSQEPPRSPRSRAEVQALAGPGSRVIPMSEEPGEYRRGSAYGEAVVREVDLRDPMTEGMFPLLSGRYPGSADEVVVTASVKAGIGATLRYRRTRDDVPKRVVGIVREQPHEYGRTIVGLPGSLIPADAGAMRFWLLDAPGPVTWEETLRLNREGLAVLSRAVLEDPPPAGDGSRDALADFRDGARTDELVYAGLVVALIVIEVALLAGPAFAVGLRRRRRELALLASQGASARHLKLVVLADGLTLGAAGSVLGALLGVGAAGAAASAVGAWPDGRLGPFEVPVGPVALTVGLGVLSAVAAAVVPAVQAGRTSPAAVLAGRPPRPRDRAGWPLLGLLLTAAGTGMTVHGARAETEWVFGGAVLGLLGLVMLAPSLVKLAGGLAGRLPLPLRLAVRDAVRNRGRTAPAVVAVMAAAAAFSTVGAAAVTTQRFYAEGHRAAYPMGTTVVHGDDVTEESWKKIRPIVEQAIPGVPLVEAYKPVDAAGRVVGLSQIDGRCNGCTTTVGPLGELPAGGPDLLRFLLGRSDPAAEAALAEGKAVIFNPAAVRGGRIRLHLWARGLSGLEGPERVSLPATAVTVREPTAVLGVAPLSAWEGTGLKVRLNHLIVDPAVARLTPEQERRFDAPVRAVTPDVAVRTERGVLTNPPGGTSDLWIMAAVASVVVLGGTFTASGLALADARPDLATLSAVGARPRTRRLVAAGQALFVAGFGTPLGLLVGLVPGFALAIQRNAHVNRVKEVALNGVPIESTQGIVLAVPWQIFLPVGLGLPLLAALVAAVSVRTKVTLTRRIT</sequence>
<organism evidence="10 11">
    <name type="scientific">Planomonospora alba</name>
    <dbReference type="NCBI Taxonomy" id="161354"/>
    <lineage>
        <taxon>Bacteria</taxon>
        <taxon>Bacillati</taxon>
        <taxon>Actinomycetota</taxon>
        <taxon>Actinomycetes</taxon>
        <taxon>Streptosporangiales</taxon>
        <taxon>Streptosporangiaceae</taxon>
        <taxon>Planomonospora</taxon>
    </lineage>
</organism>
<dbReference type="InterPro" id="IPR050250">
    <property type="entry name" value="Macrolide_Exporter_MacB"/>
</dbReference>
<comment type="subcellular location">
    <subcellularLocation>
        <location evidence="1">Cell membrane</location>
        <topology evidence="1">Multi-pass membrane protein</topology>
    </subcellularLocation>
</comment>
<dbReference type="EMBL" id="BAAAUT010000008">
    <property type="protein sequence ID" value="GAA3123664.1"/>
    <property type="molecule type" value="Genomic_DNA"/>
</dbReference>
<feature type="transmembrane region" description="Helical" evidence="8">
    <location>
        <begin position="404"/>
        <end position="426"/>
    </location>
</feature>
<feature type="region of interest" description="Disordered" evidence="7">
    <location>
        <begin position="96"/>
        <end position="149"/>
    </location>
</feature>
<feature type="transmembrane region" description="Helical" evidence="8">
    <location>
        <begin position="447"/>
        <end position="468"/>
    </location>
</feature>
<accession>A0ABP6MRQ0</accession>
<evidence type="ECO:0000256" key="1">
    <source>
        <dbReference type="ARBA" id="ARBA00004651"/>
    </source>
</evidence>
<evidence type="ECO:0000313" key="10">
    <source>
        <dbReference type="EMBL" id="GAA3123664.1"/>
    </source>
</evidence>
<evidence type="ECO:0000256" key="7">
    <source>
        <dbReference type="SAM" id="MobiDB-lite"/>
    </source>
</evidence>
<proteinExistence type="inferred from homology"/>
<comment type="similarity">
    <text evidence="6">Belongs to the ABC-4 integral membrane protein family.</text>
</comment>
<feature type="transmembrane region" description="Helical" evidence="8">
    <location>
        <begin position="814"/>
        <end position="844"/>
    </location>
</feature>
<feature type="region of interest" description="Disordered" evidence="7">
    <location>
        <begin position="1"/>
        <end position="31"/>
    </location>
</feature>
<evidence type="ECO:0000256" key="8">
    <source>
        <dbReference type="SAM" id="Phobius"/>
    </source>
</evidence>
<protein>
    <recommendedName>
        <fullName evidence="9">ABC3 transporter permease C-terminal domain-containing protein</fullName>
    </recommendedName>
</protein>
<feature type="transmembrane region" description="Helical" evidence="8">
    <location>
        <begin position="355"/>
        <end position="384"/>
    </location>
</feature>
<keyword evidence="3 8" id="KW-0812">Transmembrane</keyword>
<feature type="compositionally biased region" description="Basic and acidic residues" evidence="7">
    <location>
        <begin position="96"/>
        <end position="105"/>
    </location>
</feature>
<dbReference type="Proteomes" id="UP001500320">
    <property type="component" value="Unassembled WGS sequence"/>
</dbReference>
<feature type="transmembrane region" description="Helical" evidence="8">
    <location>
        <begin position="307"/>
        <end position="334"/>
    </location>
</feature>